<comment type="caution">
    <text evidence="1">The sequence shown here is derived from an EMBL/GenBank/DDBJ whole genome shotgun (WGS) entry which is preliminary data.</text>
</comment>
<name>A0A2W1FZS8_9PLEO</name>
<reference evidence="2" key="2">
    <citation type="submission" date="2021-05" db="EMBL/GenBank/DDBJ databases">
        <authorList>
            <person name="Moolhuijzen P.M."/>
            <person name="Moffat C.S."/>
        </authorList>
    </citation>
    <scope>NUCLEOTIDE SEQUENCE</scope>
    <source>
        <strain evidence="2">86-124</strain>
    </source>
</reference>
<dbReference type="PANTHER" id="PTHR33112:SF16">
    <property type="entry name" value="HETEROKARYON INCOMPATIBILITY DOMAIN-CONTAINING PROTEIN"/>
    <property type="match status" value="1"/>
</dbReference>
<reference evidence="1" key="1">
    <citation type="journal article" date="2018" name="BMC Genomics">
        <title>Comparative genomics of the wheat fungal pathogen Pyrenophora tritici-repentis reveals chromosomal variations and genome plasticity.</title>
        <authorList>
            <person name="Moolhuijzen P."/>
            <person name="See P.T."/>
            <person name="Hane J.K."/>
            <person name="Shi G."/>
            <person name="Liu Z."/>
            <person name="Oliver R.P."/>
            <person name="Moffat C.S."/>
        </authorList>
    </citation>
    <scope>NUCLEOTIDE SEQUENCE [LARGE SCALE GENOMIC DNA]</scope>
    <source>
        <strain evidence="1">M4</strain>
    </source>
</reference>
<evidence type="ECO:0000313" key="3">
    <source>
        <dbReference type="Proteomes" id="UP000245464"/>
    </source>
</evidence>
<dbReference type="Proteomes" id="UP000249757">
    <property type="component" value="Unassembled WGS sequence"/>
</dbReference>
<evidence type="ECO:0000313" key="4">
    <source>
        <dbReference type="Proteomes" id="UP000249757"/>
    </source>
</evidence>
<dbReference type="EMBL" id="NRDI02000019">
    <property type="protein sequence ID" value="KAI1509797.1"/>
    <property type="molecule type" value="Genomic_DNA"/>
</dbReference>
<keyword evidence="4" id="KW-1185">Reference proteome</keyword>
<organism evidence="1 3">
    <name type="scientific">Pyrenophora tritici-repentis</name>
    <dbReference type="NCBI Taxonomy" id="45151"/>
    <lineage>
        <taxon>Eukaryota</taxon>
        <taxon>Fungi</taxon>
        <taxon>Dikarya</taxon>
        <taxon>Ascomycota</taxon>
        <taxon>Pezizomycotina</taxon>
        <taxon>Dothideomycetes</taxon>
        <taxon>Pleosporomycetidae</taxon>
        <taxon>Pleosporales</taxon>
        <taxon>Pleosporineae</taxon>
        <taxon>Pleosporaceae</taxon>
        <taxon>Pyrenophora</taxon>
    </lineage>
</organism>
<evidence type="ECO:0000313" key="1">
    <source>
        <dbReference type="EMBL" id="KAF7565795.1"/>
    </source>
</evidence>
<evidence type="ECO:0000313" key="2">
    <source>
        <dbReference type="EMBL" id="KAI1509797.1"/>
    </source>
</evidence>
<dbReference type="Proteomes" id="UP000245464">
    <property type="component" value="Chromosome 10"/>
</dbReference>
<dbReference type="OrthoDB" id="5362512at2759"/>
<gene>
    <name evidence="2" type="ORF">Ptr86124_011383</name>
    <name evidence="1" type="ORF">PtrM4_052290</name>
</gene>
<reference evidence="2" key="3">
    <citation type="journal article" date="2022" name="bioRxiv">
        <title>A global pangenome for the wheat fungal pathogen Pyrenophora tritici-repentis and prediction of effector protein structural homology.</title>
        <authorList>
            <person name="Moolhuijzen P."/>
            <person name="See P.T."/>
            <person name="Shi G."/>
            <person name="Powell H.R."/>
            <person name="Cockram J."/>
            <person name="Jorgensen L.N."/>
            <person name="Benslimane H."/>
            <person name="Strelkov S.E."/>
            <person name="Turner J."/>
            <person name="Liu Z."/>
            <person name="Moffat C.S."/>
        </authorList>
    </citation>
    <scope>NUCLEOTIDE SEQUENCE</scope>
    <source>
        <strain evidence="2">86-124</strain>
    </source>
</reference>
<protein>
    <submittedName>
        <fullName evidence="2">Heterokaryon incompatibility protein</fullName>
    </submittedName>
</protein>
<proteinExistence type="predicted"/>
<dbReference type="PANTHER" id="PTHR33112">
    <property type="entry name" value="DOMAIN PROTEIN, PUTATIVE-RELATED"/>
    <property type="match status" value="1"/>
</dbReference>
<sequence length="320" mass="36573">MGINLRVARLQGYTEPDAHLFPELYALEFWAHIVEVYSKTAVTILKDKLIALSGMARWMANQFNRPESTAVPQQDHFTNDNADAAPEGVKYVAGLWDLHLESQLLWYVEPTFRHMDDSFDHLTTFYPDYLAPSFAWAAIDTDQASGIKYGAPTDRDLYISVKSISVIEQKDFDEFGLLEDARLLLEGKLRKATLNKKDKGRFGWRLVDRGDLDNDEHTIVYLDCPAREDESVWGPDADVYVVPAAKTNRKDPEGSKYLTCLILRFDRKRKAFRRIGLTKLSPYSDHRCVDDPGILEPYLSDVQMPGKYNPATGMRQFVLI</sequence>
<dbReference type="EMBL" id="NQIK02000010">
    <property type="protein sequence ID" value="KAF7565795.1"/>
    <property type="molecule type" value="Genomic_DNA"/>
</dbReference>
<accession>A0A2W1FZS8</accession>
<dbReference type="AlphaFoldDB" id="A0A2W1FZS8"/>
<reference evidence="4" key="4">
    <citation type="journal article" date="2022" name="Microb. Genom.">
        <title>A global pangenome for the wheat fungal pathogen Pyrenophora tritici-repentis and prediction of effector protein structural homology.</title>
        <authorList>
            <person name="Moolhuijzen P.M."/>
            <person name="See P.T."/>
            <person name="Shi G."/>
            <person name="Powell H.R."/>
            <person name="Cockram J."/>
            <person name="Jorgensen L.N."/>
            <person name="Benslimane H."/>
            <person name="Strelkov S.E."/>
            <person name="Turner J."/>
            <person name="Liu Z."/>
            <person name="Moffat C.S."/>
        </authorList>
    </citation>
    <scope>NUCLEOTIDE SEQUENCE [LARGE SCALE GENOMIC DNA]</scope>
</reference>